<dbReference type="Pfam" id="PF04023">
    <property type="entry name" value="FeoA"/>
    <property type="match status" value="1"/>
</dbReference>
<dbReference type="InterPro" id="IPR053184">
    <property type="entry name" value="FeoA-like"/>
</dbReference>
<dbReference type="Gene3D" id="2.30.30.90">
    <property type="match status" value="1"/>
</dbReference>
<reference evidence="3 4" key="1">
    <citation type="submission" date="2020-01" db="EMBL/GenBank/DDBJ databases">
        <title>Genome sequence of Desulfovibrio aerotolerans DSM 16695(T).</title>
        <authorList>
            <person name="Karnachuk O."/>
            <person name="Avakyan M."/>
            <person name="Mardanov A."/>
            <person name="Kadnikov V."/>
            <person name="Ravin N."/>
        </authorList>
    </citation>
    <scope>NUCLEOTIDE SEQUENCE [LARGE SCALE GENOMIC DNA]</scope>
    <source>
        <strain evidence="3 4">DSM 16695</strain>
    </source>
</reference>
<dbReference type="SMART" id="SM00899">
    <property type="entry name" value="FeoA"/>
    <property type="match status" value="1"/>
</dbReference>
<dbReference type="OrthoDB" id="7690445at2"/>
<gene>
    <name evidence="3" type="ORF">GTA51_12230</name>
</gene>
<feature type="domain" description="Ferrous iron transporter FeoA-like" evidence="2">
    <location>
        <begin position="5"/>
        <end position="75"/>
    </location>
</feature>
<keyword evidence="1" id="KW-0408">Iron</keyword>
<name>A0A7C9NKA2_9BACT</name>
<sequence length="83" mass="8435">MSPLGSLSTFPPGSRVRVESLCDCPRARGRLCAMGITPGTVVEITSCCGGPVCLRARGCSITLGNGLAQKVLGRLEQGACVAA</sequence>
<dbReference type="GO" id="GO:0046914">
    <property type="term" value="F:transition metal ion binding"/>
    <property type="evidence" value="ECO:0007669"/>
    <property type="project" value="InterPro"/>
</dbReference>
<evidence type="ECO:0000256" key="1">
    <source>
        <dbReference type="ARBA" id="ARBA00023004"/>
    </source>
</evidence>
<organism evidence="3 4">
    <name type="scientific">Solidesulfovibrio aerotolerans</name>
    <dbReference type="NCBI Taxonomy" id="295255"/>
    <lineage>
        <taxon>Bacteria</taxon>
        <taxon>Pseudomonadati</taxon>
        <taxon>Thermodesulfobacteriota</taxon>
        <taxon>Desulfovibrionia</taxon>
        <taxon>Desulfovibrionales</taxon>
        <taxon>Desulfovibrionaceae</taxon>
        <taxon>Solidesulfovibrio</taxon>
    </lineage>
</organism>
<dbReference type="InterPro" id="IPR008988">
    <property type="entry name" value="Transcriptional_repressor_C"/>
</dbReference>
<protein>
    <submittedName>
        <fullName evidence="3">Ferrous iron transport protein A</fullName>
    </submittedName>
</protein>
<dbReference type="InterPro" id="IPR007167">
    <property type="entry name" value="Fe-transptr_FeoA-like"/>
</dbReference>
<dbReference type="Proteomes" id="UP000482487">
    <property type="component" value="Unassembled WGS sequence"/>
</dbReference>
<accession>A0A7C9NKA2</accession>
<dbReference type="SUPFAM" id="SSF50037">
    <property type="entry name" value="C-terminal domain of transcriptional repressors"/>
    <property type="match status" value="1"/>
</dbReference>
<evidence type="ECO:0000259" key="2">
    <source>
        <dbReference type="SMART" id="SM00899"/>
    </source>
</evidence>
<dbReference type="RefSeq" id="WP_160961456.1">
    <property type="nucleotide sequence ID" value="NZ_WVUD01000021.1"/>
</dbReference>
<evidence type="ECO:0000313" key="3">
    <source>
        <dbReference type="EMBL" id="MYL83896.1"/>
    </source>
</evidence>
<dbReference type="InterPro" id="IPR038157">
    <property type="entry name" value="FeoA_core_dom"/>
</dbReference>
<dbReference type="EMBL" id="WVUD01000021">
    <property type="protein sequence ID" value="MYL83896.1"/>
    <property type="molecule type" value="Genomic_DNA"/>
</dbReference>
<evidence type="ECO:0000313" key="4">
    <source>
        <dbReference type="Proteomes" id="UP000482487"/>
    </source>
</evidence>
<proteinExistence type="predicted"/>
<comment type="caution">
    <text evidence="3">The sequence shown here is derived from an EMBL/GenBank/DDBJ whole genome shotgun (WGS) entry which is preliminary data.</text>
</comment>
<dbReference type="PANTHER" id="PTHR43151">
    <property type="entry name" value="FEOA FAMILY PROTEIN"/>
    <property type="match status" value="1"/>
</dbReference>
<dbReference type="AlphaFoldDB" id="A0A7C9NKA2"/>
<keyword evidence="4" id="KW-1185">Reference proteome</keyword>
<dbReference type="PANTHER" id="PTHR43151:SF1">
    <property type="entry name" value="SSR2333 PROTEIN"/>
    <property type="match status" value="1"/>
</dbReference>